<keyword evidence="1" id="KW-0677">Repeat</keyword>
<reference evidence="3 4" key="1">
    <citation type="journal article" date="2024" name="Plant J.">
        <title>Genome sequences and population genomics reveal climatic adaptation and genomic divergence between two closely related sweetgum species.</title>
        <authorList>
            <person name="Xu W.Q."/>
            <person name="Ren C.Q."/>
            <person name="Zhang X.Y."/>
            <person name="Comes H.P."/>
            <person name="Liu X.H."/>
            <person name="Li Y.G."/>
            <person name="Kettle C.J."/>
            <person name="Jalonen R."/>
            <person name="Gaisberger H."/>
            <person name="Ma Y.Z."/>
            <person name="Qiu Y.X."/>
        </authorList>
    </citation>
    <scope>NUCLEOTIDE SEQUENCE [LARGE SCALE GENOMIC DNA]</scope>
    <source>
        <strain evidence="3">Hangzhou</strain>
    </source>
</reference>
<gene>
    <name evidence="3" type="ORF">L1049_028350</name>
</gene>
<dbReference type="Proteomes" id="UP001415857">
    <property type="component" value="Unassembled WGS sequence"/>
</dbReference>
<evidence type="ECO:0000313" key="4">
    <source>
        <dbReference type="Proteomes" id="UP001415857"/>
    </source>
</evidence>
<evidence type="ECO:0000256" key="2">
    <source>
        <dbReference type="PROSITE-ProRule" id="PRU00708"/>
    </source>
</evidence>
<dbReference type="NCBIfam" id="TIGR00756">
    <property type="entry name" value="PPR"/>
    <property type="match status" value="1"/>
</dbReference>
<organism evidence="3 4">
    <name type="scientific">Liquidambar formosana</name>
    <name type="common">Formosan gum</name>
    <dbReference type="NCBI Taxonomy" id="63359"/>
    <lineage>
        <taxon>Eukaryota</taxon>
        <taxon>Viridiplantae</taxon>
        <taxon>Streptophyta</taxon>
        <taxon>Embryophyta</taxon>
        <taxon>Tracheophyta</taxon>
        <taxon>Spermatophyta</taxon>
        <taxon>Magnoliopsida</taxon>
        <taxon>eudicotyledons</taxon>
        <taxon>Gunneridae</taxon>
        <taxon>Pentapetalae</taxon>
        <taxon>Saxifragales</taxon>
        <taxon>Altingiaceae</taxon>
        <taxon>Liquidambar</taxon>
    </lineage>
</organism>
<accession>A0AAP0RIU0</accession>
<name>A0AAP0RIU0_LIQFO</name>
<dbReference type="InterPro" id="IPR046960">
    <property type="entry name" value="PPR_At4g14850-like_plant"/>
</dbReference>
<proteinExistence type="predicted"/>
<dbReference type="InterPro" id="IPR002885">
    <property type="entry name" value="PPR_rpt"/>
</dbReference>
<protein>
    <recommendedName>
        <fullName evidence="5">Pentatricopeptide repeat-containing protein</fullName>
    </recommendedName>
</protein>
<dbReference type="Pfam" id="PF13041">
    <property type="entry name" value="PPR_2"/>
    <property type="match status" value="1"/>
</dbReference>
<dbReference type="AlphaFoldDB" id="A0AAP0RIU0"/>
<sequence length="92" mass="10064">MRAKKIELNVVIWSAVIAGYAQRGCGYEALDVFRQMQLTRSEANAVTLVSLLSGCASIGALPQGKETHCYAIKCIMNIDENDAGDELMVIER</sequence>
<evidence type="ECO:0000313" key="3">
    <source>
        <dbReference type="EMBL" id="KAK9278772.1"/>
    </source>
</evidence>
<evidence type="ECO:0008006" key="5">
    <source>
        <dbReference type="Google" id="ProtNLM"/>
    </source>
</evidence>
<dbReference type="GO" id="GO:0003723">
    <property type="term" value="F:RNA binding"/>
    <property type="evidence" value="ECO:0007669"/>
    <property type="project" value="InterPro"/>
</dbReference>
<feature type="repeat" description="PPR" evidence="2">
    <location>
        <begin position="9"/>
        <end position="43"/>
    </location>
</feature>
<evidence type="ECO:0000256" key="1">
    <source>
        <dbReference type="ARBA" id="ARBA00022737"/>
    </source>
</evidence>
<dbReference type="PROSITE" id="PS51375">
    <property type="entry name" value="PPR"/>
    <property type="match status" value="1"/>
</dbReference>
<dbReference type="GO" id="GO:0009451">
    <property type="term" value="P:RNA modification"/>
    <property type="evidence" value="ECO:0007669"/>
    <property type="project" value="InterPro"/>
</dbReference>
<dbReference type="Gene3D" id="1.25.40.10">
    <property type="entry name" value="Tetratricopeptide repeat domain"/>
    <property type="match status" value="1"/>
</dbReference>
<dbReference type="PANTHER" id="PTHR47926:SF445">
    <property type="entry name" value="DYW DOMAIN-CONTAINING PROTEIN"/>
    <property type="match status" value="1"/>
</dbReference>
<dbReference type="PANTHER" id="PTHR47926">
    <property type="entry name" value="PENTATRICOPEPTIDE REPEAT-CONTAINING PROTEIN"/>
    <property type="match status" value="1"/>
</dbReference>
<keyword evidence="4" id="KW-1185">Reference proteome</keyword>
<dbReference type="EMBL" id="JBBPBK010000009">
    <property type="protein sequence ID" value="KAK9278772.1"/>
    <property type="molecule type" value="Genomic_DNA"/>
</dbReference>
<comment type="caution">
    <text evidence="3">The sequence shown here is derived from an EMBL/GenBank/DDBJ whole genome shotgun (WGS) entry which is preliminary data.</text>
</comment>
<dbReference type="InterPro" id="IPR011990">
    <property type="entry name" value="TPR-like_helical_dom_sf"/>
</dbReference>